<dbReference type="GO" id="GO:0007155">
    <property type="term" value="P:cell adhesion"/>
    <property type="evidence" value="ECO:0007669"/>
    <property type="project" value="InterPro"/>
</dbReference>
<organism evidence="5 6">
    <name type="scientific">Drouetiella hepatica Uher 2000/2452</name>
    <dbReference type="NCBI Taxonomy" id="904376"/>
    <lineage>
        <taxon>Bacteria</taxon>
        <taxon>Bacillati</taxon>
        <taxon>Cyanobacteriota</taxon>
        <taxon>Cyanophyceae</taxon>
        <taxon>Oculatellales</taxon>
        <taxon>Oculatellaceae</taxon>
        <taxon>Drouetiella</taxon>
    </lineage>
</organism>
<keyword evidence="2" id="KW-0677">Repeat</keyword>
<keyword evidence="3" id="KW-0378">Hydrolase</keyword>
<dbReference type="EMBL" id="JAHHHD010000019">
    <property type="protein sequence ID" value="MBW4660299.1"/>
    <property type="molecule type" value="Genomic_DNA"/>
</dbReference>
<dbReference type="InterPro" id="IPR018511">
    <property type="entry name" value="Hemolysin-typ_Ca-bd_CS"/>
</dbReference>
<dbReference type="Proteomes" id="UP000757435">
    <property type="component" value="Unassembled WGS sequence"/>
</dbReference>
<proteinExistence type="predicted"/>
<dbReference type="InterPro" id="IPR028994">
    <property type="entry name" value="Integrin_alpha_N"/>
</dbReference>
<keyword evidence="1" id="KW-0732">Signal</keyword>
<dbReference type="AlphaFoldDB" id="A0A951QD05"/>
<dbReference type="InterPro" id="IPR001343">
    <property type="entry name" value="Hemolysn_Ca-bd"/>
</dbReference>
<dbReference type="PRINTS" id="PR00313">
    <property type="entry name" value="CABNDNGRPT"/>
</dbReference>
<dbReference type="PROSITE" id="PS51470">
    <property type="entry name" value="FG_GAP"/>
    <property type="match status" value="5"/>
</dbReference>
<dbReference type="SUPFAM" id="SSF69318">
    <property type="entry name" value="Integrin alpha N-terminal domain"/>
    <property type="match status" value="1"/>
</dbReference>
<dbReference type="GO" id="GO:0005509">
    <property type="term" value="F:calcium ion binding"/>
    <property type="evidence" value="ECO:0007669"/>
    <property type="project" value="InterPro"/>
</dbReference>
<dbReference type="Pfam" id="PF00353">
    <property type="entry name" value="HemolysinCabind"/>
    <property type="match status" value="2"/>
</dbReference>
<reference evidence="5" key="1">
    <citation type="submission" date="2021-05" db="EMBL/GenBank/DDBJ databases">
        <authorList>
            <person name="Pietrasiak N."/>
            <person name="Ward R."/>
            <person name="Stajich J.E."/>
            <person name="Kurbessoian T."/>
        </authorList>
    </citation>
    <scope>NUCLEOTIDE SEQUENCE</scope>
    <source>
        <strain evidence="5">UHER 2000/2452</strain>
    </source>
</reference>
<name>A0A951QD05_9CYAN</name>
<evidence type="ECO:0000313" key="6">
    <source>
        <dbReference type="Proteomes" id="UP000757435"/>
    </source>
</evidence>
<dbReference type="InterPro" id="IPR013519">
    <property type="entry name" value="Int_alpha_beta-p"/>
</dbReference>
<comment type="caution">
    <text evidence="5">The sequence shown here is derived from an EMBL/GenBank/DDBJ whole genome shotgun (WGS) entry which is preliminary data.</text>
</comment>
<dbReference type="SMART" id="SM00191">
    <property type="entry name" value="Int_alpha"/>
    <property type="match status" value="7"/>
</dbReference>
<dbReference type="GO" id="GO:0016787">
    <property type="term" value="F:hydrolase activity"/>
    <property type="evidence" value="ECO:0007669"/>
    <property type="project" value="UniProtKB-KW"/>
</dbReference>
<dbReference type="Gene3D" id="2.130.10.130">
    <property type="entry name" value="Integrin alpha, N-terminal"/>
    <property type="match status" value="4"/>
</dbReference>
<dbReference type="PRINTS" id="PR01185">
    <property type="entry name" value="INTEGRINA"/>
</dbReference>
<protein>
    <submittedName>
        <fullName evidence="5">FG-GAP repeat protein</fullName>
    </submittedName>
</protein>
<dbReference type="Gene3D" id="2.150.10.10">
    <property type="entry name" value="Serralysin-like metalloprotease, C-terminal"/>
    <property type="match status" value="1"/>
</dbReference>
<dbReference type="InterPro" id="IPR011049">
    <property type="entry name" value="Serralysin-like_metalloprot_C"/>
</dbReference>
<sequence>MVAPILNLSTLNGSNGFRINGIAEGDFSGDSVSGAGDVNGDGIDDLIIGATGADPNGSGSGQSYVVFGSRNGFGSALNLSTLNGSNGFRINGIAAGNYSGTSVSNAGDVNGDGIDDLIIGALGADPNGSDSGQSYVAFGSRSGFAADFTPSTLNGSNGFRINGIAAGDTLGTSVSGAGDVNGDGIDDLIIGARFADLNGIDSGQSYVVFGSRNGFGSALNLSTLNGSNGFRINGIAAGDYSGTSVSNAGDVNGDGIDDLIIGALGADPNDNLSGQSYVVFGNRSGFGSALNLSTLNGSNGFRINGIATGDISGTSVSNAGDVNGDGIDDLIIGARFADPNGSDSGQSYVVFGSRNGFGSALNLSTLNGSNGFRINGIAAGDTSGDSVSNAGDVNGDGIDDLIIGARSADPNGSGSGQSYVVFGNSGFAADITPSALNGSNGFRINGIAAGDYSGASVSGAGDVNGDGIDDLIIGATGADPNSSNSGQSYVVFGVADPIAGLTLTPPTVDAAGVTLGSINADLNTSNLILNFTPRAVSRSIAGFTNAFGTAFDDTLTGSAVANTLTGNDGNDTIVGNAGNDVISGGAGNDSLQGGADNDLYLFATDTALGSDSLNDAIGVNAIAFSATTTQSITINLGLTTAQTINSNLGLTLGSAVDITNLIGGGGSDRLTGNALNNSLVGNGGNDILSGGVGNDSMAGGIGKDRFLFSLGTRFDRTQIGIDAIVDFTRQQDKLVLDQATFKGVRKIDFASVRNRRQAQQSDAEFTYIRRSGALFFNANGSNDGFGRGGQFADLANGFNLAARDMVLGRA</sequence>
<dbReference type="SUPFAM" id="SSF51120">
    <property type="entry name" value="beta-Roll"/>
    <property type="match status" value="2"/>
</dbReference>
<dbReference type="Pfam" id="PF01839">
    <property type="entry name" value="FG-GAP"/>
    <property type="match status" value="7"/>
</dbReference>
<evidence type="ECO:0000313" key="5">
    <source>
        <dbReference type="EMBL" id="MBW4660299.1"/>
    </source>
</evidence>
<dbReference type="PROSITE" id="PS00330">
    <property type="entry name" value="HEMOLYSIN_CALCIUM"/>
    <property type="match status" value="2"/>
</dbReference>
<accession>A0A951QD05</accession>
<gene>
    <name evidence="5" type="ORF">KME15_16610</name>
</gene>
<dbReference type="PANTHER" id="PTHR23221">
    <property type="entry name" value="GLYCOSYLPHOSPHATIDYLINOSITOL PHOSPHOLIPASE D"/>
    <property type="match status" value="1"/>
</dbReference>
<dbReference type="PANTHER" id="PTHR23221:SF7">
    <property type="entry name" value="PHOSPHATIDYLINOSITOL-GLYCAN-SPECIFIC PHOSPHOLIPASE D"/>
    <property type="match status" value="1"/>
</dbReference>
<evidence type="ECO:0000256" key="2">
    <source>
        <dbReference type="ARBA" id="ARBA00022737"/>
    </source>
</evidence>
<keyword evidence="4" id="KW-0325">Glycoprotein</keyword>
<dbReference type="InterPro" id="IPR013517">
    <property type="entry name" value="FG-GAP"/>
</dbReference>
<reference evidence="5" key="2">
    <citation type="journal article" date="2022" name="Microbiol. Resour. Announc.">
        <title>Metagenome Sequencing to Explore Phylogenomics of Terrestrial Cyanobacteria.</title>
        <authorList>
            <person name="Ward R.D."/>
            <person name="Stajich J.E."/>
            <person name="Johansen J.R."/>
            <person name="Huntemann M."/>
            <person name="Clum A."/>
            <person name="Foster B."/>
            <person name="Foster B."/>
            <person name="Roux S."/>
            <person name="Palaniappan K."/>
            <person name="Varghese N."/>
            <person name="Mukherjee S."/>
            <person name="Reddy T.B.K."/>
            <person name="Daum C."/>
            <person name="Copeland A."/>
            <person name="Chen I.A."/>
            <person name="Ivanova N.N."/>
            <person name="Kyrpides N.C."/>
            <person name="Shapiro N."/>
            <person name="Eloe-Fadrosh E.A."/>
            <person name="Pietrasiak N."/>
        </authorList>
    </citation>
    <scope>NUCLEOTIDE SEQUENCE</scope>
    <source>
        <strain evidence="5">UHER 2000/2452</strain>
    </source>
</reference>
<evidence type="ECO:0000256" key="3">
    <source>
        <dbReference type="ARBA" id="ARBA00022801"/>
    </source>
</evidence>
<evidence type="ECO:0000256" key="4">
    <source>
        <dbReference type="ARBA" id="ARBA00023180"/>
    </source>
</evidence>
<evidence type="ECO:0000256" key="1">
    <source>
        <dbReference type="ARBA" id="ARBA00022729"/>
    </source>
</evidence>
<dbReference type="InterPro" id="IPR000413">
    <property type="entry name" value="Integrin_alpha"/>
</dbReference>
<dbReference type="GO" id="GO:0008305">
    <property type="term" value="C:integrin complex"/>
    <property type="evidence" value="ECO:0007669"/>
    <property type="project" value="InterPro"/>
</dbReference>